<dbReference type="Proteomes" id="UP000638353">
    <property type="component" value="Unassembled WGS sequence"/>
</dbReference>
<comment type="caution">
    <text evidence="1">The sequence shown here is derived from an EMBL/GenBank/DDBJ whole genome shotgun (WGS) entry which is preliminary data.</text>
</comment>
<organism evidence="1 2">
    <name type="scientific">Streptomyces finlayi</name>
    <dbReference type="NCBI Taxonomy" id="67296"/>
    <lineage>
        <taxon>Bacteria</taxon>
        <taxon>Bacillati</taxon>
        <taxon>Actinomycetota</taxon>
        <taxon>Actinomycetes</taxon>
        <taxon>Kitasatosporales</taxon>
        <taxon>Streptomycetaceae</taxon>
        <taxon>Streptomyces</taxon>
    </lineage>
</organism>
<evidence type="ECO:0000313" key="2">
    <source>
        <dbReference type="Proteomes" id="UP000638353"/>
    </source>
</evidence>
<evidence type="ECO:0000313" key="1">
    <source>
        <dbReference type="EMBL" id="GHD00048.1"/>
    </source>
</evidence>
<name>A0A918X049_9ACTN</name>
<reference evidence="1" key="2">
    <citation type="submission" date="2020-09" db="EMBL/GenBank/DDBJ databases">
        <authorList>
            <person name="Sun Q."/>
            <person name="Ohkuma M."/>
        </authorList>
    </citation>
    <scope>NUCLEOTIDE SEQUENCE</scope>
    <source>
        <strain evidence="1">JCM 4637</strain>
    </source>
</reference>
<protein>
    <submittedName>
        <fullName evidence="1">Uncharacterized protein</fullName>
    </submittedName>
</protein>
<proteinExistence type="predicted"/>
<accession>A0A918X049</accession>
<reference evidence="1" key="1">
    <citation type="journal article" date="2014" name="Int. J. Syst. Evol. Microbiol.">
        <title>Complete genome sequence of Corynebacterium casei LMG S-19264T (=DSM 44701T), isolated from a smear-ripened cheese.</title>
        <authorList>
            <consortium name="US DOE Joint Genome Institute (JGI-PGF)"/>
            <person name="Walter F."/>
            <person name="Albersmeier A."/>
            <person name="Kalinowski J."/>
            <person name="Ruckert C."/>
        </authorList>
    </citation>
    <scope>NUCLEOTIDE SEQUENCE</scope>
    <source>
        <strain evidence="1">JCM 4637</strain>
    </source>
</reference>
<gene>
    <name evidence="1" type="ORF">GCM10010334_44230</name>
</gene>
<sequence length="207" mass="22503">MAPGGTTPQNQAMDVTELLRAASLLAPEETAGENDLTVDDVWDHLVHDEWDVALGLLEELGGGHSLPPDFWEELAGAAEKLRFERSAAWCHWRSYESRHGMVRADLTLRPTGEYRRRTPFSGAGALRPMWDIGNLAPGGGPILDIASLWVESAPSLGPGERATVRLAPLAPARWRHLRRGQTITMYEGGPVAGTAVVLEVRAPQNTA</sequence>
<dbReference type="AlphaFoldDB" id="A0A918X049"/>
<dbReference type="EMBL" id="BMVC01000008">
    <property type="protein sequence ID" value="GHD00048.1"/>
    <property type="molecule type" value="Genomic_DNA"/>
</dbReference>